<name>A0AAV4TSH2_CAEEX</name>
<keyword evidence="1" id="KW-0472">Membrane</keyword>
<proteinExistence type="predicted"/>
<reference evidence="2 3" key="1">
    <citation type="submission" date="2021-06" db="EMBL/GenBank/DDBJ databases">
        <title>Caerostris extrusa draft genome.</title>
        <authorList>
            <person name="Kono N."/>
            <person name="Arakawa K."/>
        </authorList>
    </citation>
    <scope>NUCLEOTIDE SEQUENCE [LARGE SCALE GENOMIC DNA]</scope>
</reference>
<accession>A0AAV4TSH2</accession>
<protein>
    <submittedName>
        <fullName evidence="2">Uncharacterized protein</fullName>
    </submittedName>
</protein>
<dbReference type="EMBL" id="BPLR01011656">
    <property type="protein sequence ID" value="GIY47986.1"/>
    <property type="molecule type" value="Genomic_DNA"/>
</dbReference>
<keyword evidence="1" id="KW-0812">Transmembrane</keyword>
<gene>
    <name evidence="2" type="ORF">CEXT_780651</name>
</gene>
<evidence type="ECO:0000256" key="1">
    <source>
        <dbReference type="SAM" id="Phobius"/>
    </source>
</evidence>
<evidence type="ECO:0000313" key="2">
    <source>
        <dbReference type="EMBL" id="GIY47986.1"/>
    </source>
</evidence>
<evidence type="ECO:0000313" key="3">
    <source>
        <dbReference type="Proteomes" id="UP001054945"/>
    </source>
</evidence>
<dbReference type="Proteomes" id="UP001054945">
    <property type="component" value="Unassembled WGS sequence"/>
</dbReference>
<keyword evidence="1" id="KW-1133">Transmembrane helix</keyword>
<keyword evidence="3" id="KW-1185">Reference proteome</keyword>
<feature type="transmembrane region" description="Helical" evidence="1">
    <location>
        <begin position="83"/>
        <end position="111"/>
    </location>
</feature>
<dbReference type="AlphaFoldDB" id="A0AAV4TSH2"/>
<sequence length="176" mass="20266">MAVVLLPVANSSLLKNYINLYLPAEDLECTPPSPFEKRPSLMKMLYPLRGCSTQSSSDYLKKTHLEDPEKSYLVNHRGLQTDLYLSIVSVHLVSFLSYFISFFLFCSFLLFCCSFSLKLLSVVYPRVNHVTLEEEEENLLFFCRLQSSVTKKEFFESRLTVEITGKKTDSFGLFLI</sequence>
<comment type="caution">
    <text evidence="2">The sequence shown here is derived from an EMBL/GenBank/DDBJ whole genome shotgun (WGS) entry which is preliminary data.</text>
</comment>
<organism evidence="2 3">
    <name type="scientific">Caerostris extrusa</name>
    <name type="common">Bark spider</name>
    <name type="synonym">Caerostris bankana</name>
    <dbReference type="NCBI Taxonomy" id="172846"/>
    <lineage>
        <taxon>Eukaryota</taxon>
        <taxon>Metazoa</taxon>
        <taxon>Ecdysozoa</taxon>
        <taxon>Arthropoda</taxon>
        <taxon>Chelicerata</taxon>
        <taxon>Arachnida</taxon>
        <taxon>Araneae</taxon>
        <taxon>Araneomorphae</taxon>
        <taxon>Entelegynae</taxon>
        <taxon>Araneoidea</taxon>
        <taxon>Araneidae</taxon>
        <taxon>Caerostris</taxon>
    </lineage>
</organism>